<dbReference type="Proteomes" id="UP000008068">
    <property type="component" value="Unassembled WGS sequence"/>
</dbReference>
<dbReference type="InParanoid" id="G0PB15"/>
<name>G0PB15_CAEBE</name>
<keyword evidence="2" id="KW-1185">Reference proteome</keyword>
<dbReference type="AlphaFoldDB" id="G0PB15"/>
<proteinExistence type="predicted"/>
<dbReference type="HOGENOM" id="CLU_2374625_0_0_1"/>
<gene>
    <name evidence="1" type="ORF">CAEBREN_28040</name>
</gene>
<protein>
    <submittedName>
        <fullName evidence="1">Uncharacterized protein</fullName>
    </submittedName>
</protein>
<organism evidence="2">
    <name type="scientific">Caenorhabditis brenneri</name>
    <name type="common">Nematode worm</name>
    <dbReference type="NCBI Taxonomy" id="135651"/>
    <lineage>
        <taxon>Eukaryota</taxon>
        <taxon>Metazoa</taxon>
        <taxon>Ecdysozoa</taxon>
        <taxon>Nematoda</taxon>
        <taxon>Chromadorea</taxon>
        <taxon>Rhabditida</taxon>
        <taxon>Rhabditina</taxon>
        <taxon>Rhabditomorpha</taxon>
        <taxon>Rhabditoidea</taxon>
        <taxon>Rhabditidae</taxon>
        <taxon>Peloderinae</taxon>
        <taxon>Caenorhabditis</taxon>
    </lineage>
</organism>
<sequence>MWVGERGRRMYMDARNAAYAPYQIVASKFSVSGTGRQTIPFKMLGNPRGYDSIRTEIVYQDHTISSGFIFIICTKSNRCFSKIRCLREGKTNYTV</sequence>
<accession>G0PB15</accession>
<evidence type="ECO:0000313" key="1">
    <source>
        <dbReference type="EMBL" id="EGT50187.1"/>
    </source>
</evidence>
<reference evidence="2" key="1">
    <citation type="submission" date="2011-07" db="EMBL/GenBank/DDBJ databases">
        <authorList>
            <consortium name="Caenorhabditis brenneri Sequencing and Analysis Consortium"/>
            <person name="Wilson R.K."/>
        </authorList>
    </citation>
    <scope>NUCLEOTIDE SEQUENCE [LARGE SCALE GENOMIC DNA]</scope>
    <source>
        <strain evidence="2">PB2801</strain>
    </source>
</reference>
<evidence type="ECO:0000313" key="2">
    <source>
        <dbReference type="Proteomes" id="UP000008068"/>
    </source>
</evidence>
<dbReference type="EMBL" id="GL380197">
    <property type="protein sequence ID" value="EGT50187.1"/>
    <property type="molecule type" value="Genomic_DNA"/>
</dbReference>